<dbReference type="InterPro" id="IPR000555">
    <property type="entry name" value="JAMM/MPN+_dom"/>
</dbReference>
<evidence type="ECO:0000313" key="8">
    <source>
        <dbReference type="Proteomes" id="UP000316292"/>
    </source>
</evidence>
<dbReference type="Pfam" id="PF14464">
    <property type="entry name" value="Prok-JAB"/>
    <property type="match status" value="1"/>
</dbReference>
<gene>
    <name evidence="7" type="ORF">E6K71_02895</name>
</gene>
<dbReference type="CDD" id="cd08070">
    <property type="entry name" value="MPN_like"/>
    <property type="match status" value="1"/>
</dbReference>
<name>A0A538SG53_UNCEI</name>
<dbReference type="SMART" id="SM00232">
    <property type="entry name" value="JAB_MPN"/>
    <property type="match status" value="1"/>
</dbReference>
<dbReference type="SUPFAM" id="SSF102712">
    <property type="entry name" value="JAB1/MPN domain"/>
    <property type="match status" value="1"/>
</dbReference>
<proteinExistence type="predicted"/>
<evidence type="ECO:0000256" key="2">
    <source>
        <dbReference type="ARBA" id="ARBA00022723"/>
    </source>
</evidence>
<dbReference type="GO" id="GO:0006508">
    <property type="term" value="P:proteolysis"/>
    <property type="evidence" value="ECO:0007669"/>
    <property type="project" value="UniProtKB-KW"/>
</dbReference>
<dbReference type="Proteomes" id="UP000316292">
    <property type="component" value="Unassembled WGS sequence"/>
</dbReference>
<keyword evidence="2" id="KW-0479">Metal-binding</keyword>
<protein>
    <submittedName>
        <fullName evidence="7">M67 family metallopeptidase</fullName>
    </submittedName>
</protein>
<dbReference type="Gene3D" id="3.40.140.10">
    <property type="entry name" value="Cytidine Deaminase, domain 2"/>
    <property type="match status" value="1"/>
</dbReference>
<evidence type="ECO:0000256" key="1">
    <source>
        <dbReference type="ARBA" id="ARBA00022670"/>
    </source>
</evidence>
<evidence type="ECO:0000313" key="7">
    <source>
        <dbReference type="EMBL" id="TMQ50353.1"/>
    </source>
</evidence>
<dbReference type="FunFam" id="3.40.140.10:FF:000085">
    <property type="entry name" value="Mov34/MPN/PAD-1 family protein"/>
    <property type="match status" value="1"/>
</dbReference>
<feature type="domain" description="JAB1/MPN/MOV34 metalloenzyme" evidence="6">
    <location>
        <begin position="1"/>
        <end position="135"/>
    </location>
</feature>
<keyword evidence="3" id="KW-0378">Hydrolase</keyword>
<keyword evidence="5" id="KW-0482">Metalloprotease</keyword>
<evidence type="ECO:0000256" key="3">
    <source>
        <dbReference type="ARBA" id="ARBA00022801"/>
    </source>
</evidence>
<dbReference type="InterPro" id="IPR028090">
    <property type="entry name" value="JAB_dom_prok"/>
</dbReference>
<reference evidence="7 8" key="1">
    <citation type="journal article" date="2019" name="Nat. Microbiol.">
        <title>Mediterranean grassland soil C-N compound turnover is dependent on rainfall and depth, and is mediated by genomically divergent microorganisms.</title>
        <authorList>
            <person name="Diamond S."/>
            <person name="Andeer P.F."/>
            <person name="Li Z."/>
            <person name="Crits-Christoph A."/>
            <person name="Burstein D."/>
            <person name="Anantharaman K."/>
            <person name="Lane K.R."/>
            <person name="Thomas B.C."/>
            <person name="Pan C."/>
            <person name="Northen T.R."/>
            <person name="Banfield J.F."/>
        </authorList>
    </citation>
    <scope>NUCLEOTIDE SEQUENCE [LARGE SCALE GENOMIC DNA]</scope>
    <source>
        <strain evidence="7">WS_1</strain>
    </source>
</reference>
<accession>A0A538SG53</accession>
<dbReference type="EMBL" id="VBOR01000036">
    <property type="protein sequence ID" value="TMQ50353.1"/>
    <property type="molecule type" value="Genomic_DNA"/>
</dbReference>
<keyword evidence="1" id="KW-0645">Protease</keyword>
<dbReference type="InterPro" id="IPR051929">
    <property type="entry name" value="VirAsm_ModProt"/>
</dbReference>
<comment type="caution">
    <text evidence="7">The sequence shown here is derived from an EMBL/GenBank/DDBJ whole genome shotgun (WGS) entry which is preliminary data.</text>
</comment>
<keyword evidence="4" id="KW-0862">Zinc</keyword>
<dbReference type="GO" id="GO:0008270">
    <property type="term" value="F:zinc ion binding"/>
    <property type="evidence" value="ECO:0007669"/>
    <property type="project" value="TreeGrafter"/>
</dbReference>
<evidence type="ECO:0000256" key="5">
    <source>
        <dbReference type="ARBA" id="ARBA00023049"/>
    </source>
</evidence>
<dbReference type="PANTHER" id="PTHR34858">
    <property type="entry name" value="CYSO-CYSTEINE PEPTIDASE"/>
    <property type="match status" value="1"/>
</dbReference>
<organism evidence="7 8">
    <name type="scientific">Eiseniibacteriota bacterium</name>
    <dbReference type="NCBI Taxonomy" id="2212470"/>
    <lineage>
        <taxon>Bacteria</taxon>
        <taxon>Candidatus Eiseniibacteriota</taxon>
    </lineage>
</organism>
<evidence type="ECO:0000256" key="4">
    <source>
        <dbReference type="ARBA" id="ARBA00022833"/>
    </source>
</evidence>
<dbReference type="GO" id="GO:0008235">
    <property type="term" value="F:metalloexopeptidase activity"/>
    <property type="evidence" value="ECO:0007669"/>
    <property type="project" value="TreeGrafter"/>
</dbReference>
<sequence>MIRIPRGVLEEIRARGAKAYPEECCGALVGQTTERGEKTVLLTKHLENRHPGGRKRRYFVGPDAYREAESWARRHGLDVVGIYHSHPDHSARPSEYDREHAWPWYSYLILSVERGTPAGLASWVLRDDRNRFDPEELECT</sequence>
<dbReference type="AlphaFoldDB" id="A0A538SG53"/>
<evidence type="ECO:0000259" key="6">
    <source>
        <dbReference type="SMART" id="SM00232"/>
    </source>
</evidence>
<dbReference type="PANTHER" id="PTHR34858:SF1">
    <property type="entry name" value="CYSO-CYSTEINE PEPTIDASE"/>
    <property type="match status" value="1"/>
</dbReference>